<dbReference type="EMBL" id="BMNH01000001">
    <property type="protein sequence ID" value="GGO61096.1"/>
    <property type="molecule type" value="Genomic_DNA"/>
</dbReference>
<reference evidence="1" key="1">
    <citation type="journal article" date="2014" name="Int. J. Syst. Evol. Microbiol.">
        <title>Complete genome sequence of Corynebacterium casei LMG S-19264T (=DSM 44701T), isolated from a smear-ripened cheese.</title>
        <authorList>
            <consortium name="US DOE Joint Genome Institute (JGI-PGF)"/>
            <person name="Walter F."/>
            <person name="Albersmeier A."/>
            <person name="Kalinowski J."/>
            <person name="Ruckert C."/>
        </authorList>
    </citation>
    <scope>NUCLEOTIDE SEQUENCE</scope>
    <source>
        <strain evidence="1">CGMCC 4.7368</strain>
    </source>
</reference>
<gene>
    <name evidence="1" type="ORF">GCM10012289_02520</name>
</gene>
<organism evidence="1 2">
    <name type="scientific">Nonomuraea cavernae</name>
    <dbReference type="NCBI Taxonomy" id="2045107"/>
    <lineage>
        <taxon>Bacteria</taxon>
        <taxon>Bacillati</taxon>
        <taxon>Actinomycetota</taxon>
        <taxon>Actinomycetes</taxon>
        <taxon>Streptosporangiales</taxon>
        <taxon>Streptosporangiaceae</taxon>
        <taxon>Nonomuraea</taxon>
    </lineage>
</organism>
<proteinExistence type="predicted"/>
<evidence type="ECO:0000313" key="1">
    <source>
        <dbReference type="EMBL" id="GGO61096.1"/>
    </source>
</evidence>
<evidence type="ECO:0000313" key="2">
    <source>
        <dbReference type="Proteomes" id="UP000646523"/>
    </source>
</evidence>
<name>A0A917YPE8_9ACTN</name>
<dbReference type="RefSeq" id="WP_189122060.1">
    <property type="nucleotide sequence ID" value="NZ_BMNH01000001.1"/>
</dbReference>
<dbReference type="Proteomes" id="UP000646523">
    <property type="component" value="Unassembled WGS sequence"/>
</dbReference>
<keyword evidence="2" id="KW-1185">Reference proteome</keyword>
<dbReference type="AlphaFoldDB" id="A0A917YPE8"/>
<accession>A0A917YPE8</accession>
<reference evidence="1" key="2">
    <citation type="submission" date="2020-09" db="EMBL/GenBank/DDBJ databases">
        <authorList>
            <person name="Sun Q."/>
            <person name="Zhou Y."/>
        </authorList>
    </citation>
    <scope>NUCLEOTIDE SEQUENCE</scope>
    <source>
        <strain evidence="1">CGMCC 4.7368</strain>
    </source>
</reference>
<protein>
    <submittedName>
        <fullName evidence="1">Uncharacterized protein</fullName>
    </submittedName>
</protein>
<comment type="caution">
    <text evidence="1">The sequence shown here is derived from an EMBL/GenBank/DDBJ whole genome shotgun (WGS) entry which is preliminary data.</text>
</comment>
<sequence>MNGGKVAKLVTMDNFRRLAGGAGLDADLVASVVRGTVAAMVDTWPQVKAEAEVPSFVATHIEQRLGTLPLIADARR</sequence>